<organism evidence="4 5">
    <name type="scientific">Hermetia illucens</name>
    <name type="common">Black soldier fly</name>
    <dbReference type="NCBI Taxonomy" id="343691"/>
    <lineage>
        <taxon>Eukaryota</taxon>
        <taxon>Metazoa</taxon>
        <taxon>Ecdysozoa</taxon>
        <taxon>Arthropoda</taxon>
        <taxon>Hexapoda</taxon>
        <taxon>Insecta</taxon>
        <taxon>Pterygota</taxon>
        <taxon>Neoptera</taxon>
        <taxon>Endopterygota</taxon>
        <taxon>Diptera</taxon>
        <taxon>Brachycera</taxon>
        <taxon>Stratiomyomorpha</taxon>
        <taxon>Stratiomyidae</taxon>
        <taxon>Hermetiinae</taxon>
        <taxon>Hermetia</taxon>
    </lineage>
</organism>
<dbReference type="CDD" id="cd00298">
    <property type="entry name" value="ACD_sHsps_p23-like"/>
    <property type="match status" value="1"/>
</dbReference>
<feature type="compositionally biased region" description="Basic and acidic residues" evidence="2">
    <location>
        <begin position="11"/>
        <end position="21"/>
    </location>
</feature>
<dbReference type="GO" id="GO:0005737">
    <property type="term" value="C:cytoplasm"/>
    <property type="evidence" value="ECO:0007669"/>
    <property type="project" value="TreeGrafter"/>
</dbReference>
<dbReference type="PANTHER" id="PTHR21083:SF0">
    <property type="entry name" value="DYNEIN AXONEMAL ASSEMBLY FACTOR 6"/>
    <property type="match status" value="1"/>
</dbReference>
<dbReference type="InParanoid" id="A0A7R8USB3"/>
<feature type="domain" description="PIH1D1/2/3 CS-like" evidence="3">
    <location>
        <begin position="109"/>
        <end position="206"/>
    </location>
</feature>
<dbReference type="InterPro" id="IPR026697">
    <property type="entry name" value="DNAAF6"/>
</dbReference>
<proteinExistence type="inferred from homology"/>
<dbReference type="InterPro" id="IPR041442">
    <property type="entry name" value="PIH1D1/2/3_CS-like"/>
</dbReference>
<gene>
    <name evidence="4" type="ORF">HERILL_LOCUS8920</name>
</gene>
<name>A0A7R8USB3_HERIL</name>
<dbReference type="AlphaFoldDB" id="A0A7R8USB3"/>
<evidence type="ECO:0000259" key="3">
    <source>
        <dbReference type="Pfam" id="PF18201"/>
    </source>
</evidence>
<dbReference type="GO" id="GO:0051087">
    <property type="term" value="F:protein-folding chaperone binding"/>
    <property type="evidence" value="ECO:0007669"/>
    <property type="project" value="InterPro"/>
</dbReference>
<accession>A0A7R8USB3</accession>
<dbReference type="Pfam" id="PF18201">
    <property type="entry name" value="PIH1_CS"/>
    <property type="match status" value="1"/>
</dbReference>
<feature type="compositionally biased region" description="Basic and acidic residues" evidence="2">
    <location>
        <begin position="56"/>
        <end position="67"/>
    </location>
</feature>
<feature type="region of interest" description="Disordered" evidence="2">
    <location>
        <begin position="1"/>
        <end position="88"/>
    </location>
</feature>
<dbReference type="GO" id="GO:0070286">
    <property type="term" value="P:axonemal dynein complex assembly"/>
    <property type="evidence" value="ECO:0007669"/>
    <property type="project" value="InterPro"/>
</dbReference>
<reference evidence="4 5" key="1">
    <citation type="submission" date="2020-11" db="EMBL/GenBank/DDBJ databases">
        <authorList>
            <person name="Wallbank WR R."/>
            <person name="Pardo Diaz C."/>
            <person name="Kozak K."/>
            <person name="Martin S."/>
            <person name="Jiggins C."/>
            <person name="Moest M."/>
            <person name="Warren A I."/>
            <person name="Generalovic N T."/>
            <person name="Byers J.R.P. K."/>
            <person name="Montejo-Kovacevich G."/>
            <person name="Yen C E."/>
        </authorList>
    </citation>
    <scope>NUCLEOTIDE SEQUENCE [LARGE SCALE GENOMIC DNA]</scope>
</reference>
<feature type="compositionally biased region" description="Basic and acidic residues" evidence="2">
    <location>
        <begin position="78"/>
        <end position="88"/>
    </location>
</feature>
<dbReference type="GO" id="GO:0045505">
    <property type="term" value="F:dynein intermediate chain binding"/>
    <property type="evidence" value="ECO:0007669"/>
    <property type="project" value="TreeGrafter"/>
</dbReference>
<dbReference type="EMBL" id="LR899011">
    <property type="protein sequence ID" value="CAD7086124.1"/>
    <property type="molecule type" value="Genomic_DNA"/>
</dbReference>
<evidence type="ECO:0000256" key="2">
    <source>
        <dbReference type="SAM" id="MobiDB-lite"/>
    </source>
</evidence>
<keyword evidence="5" id="KW-1185">Reference proteome</keyword>
<dbReference type="FunCoup" id="A0A7R8USB3">
    <property type="interactions" value="5"/>
</dbReference>
<dbReference type="PANTHER" id="PTHR21083">
    <property type="entry name" value="TWISTER"/>
    <property type="match status" value="1"/>
</dbReference>
<dbReference type="OrthoDB" id="25887at2759"/>
<protein>
    <recommendedName>
        <fullName evidence="3">PIH1D1/2/3 CS-like domain-containing protein</fullName>
    </recommendedName>
</protein>
<evidence type="ECO:0000313" key="4">
    <source>
        <dbReference type="EMBL" id="CAD7086124.1"/>
    </source>
</evidence>
<evidence type="ECO:0000256" key="1">
    <source>
        <dbReference type="ARBA" id="ARBA00008511"/>
    </source>
</evidence>
<comment type="similarity">
    <text evidence="1">Belongs to the PIH1 family.</text>
</comment>
<dbReference type="Proteomes" id="UP000594454">
    <property type="component" value="Chromosome 3"/>
</dbReference>
<dbReference type="OMA" id="ESMVVHK"/>
<sequence>MNPFENPENIKLLRDLLRDPDIPSSDSEDDDEGPARNTNNFFGPGNIGPKSSNRAKKNDQTKSKNSEQKPLLGSPKQSPEKSKDAASDLDRWLEQQEQEDRELLEDRKRPEYTVRYKQAVGTEDVYLQMGNRTAASMSCEDMVIDVKLPEEKVTIEAMSLSVTEDEIDLKTPVYRLKLPLAQKIDPDKGKAKFDADTKVLTLTLRMKRELDFVNF</sequence>
<evidence type="ECO:0000313" key="5">
    <source>
        <dbReference type="Proteomes" id="UP000594454"/>
    </source>
</evidence>